<name>A0ABU7GAE5_9ALTE</name>
<dbReference type="Pfam" id="PF00440">
    <property type="entry name" value="TetR_N"/>
    <property type="match status" value="1"/>
</dbReference>
<dbReference type="Pfam" id="PF17929">
    <property type="entry name" value="TetR_C_34"/>
    <property type="match status" value="1"/>
</dbReference>
<dbReference type="PANTHER" id="PTHR30055">
    <property type="entry name" value="HTH-TYPE TRANSCRIPTIONAL REGULATOR RUTR"/>
    <property type="match status" value="1"/>
</dbReference>
<evidence type="ECO:0000256" key="2">
    <source>
        <dbReference type="PROSITE-ProRule" id="PRU00335"/>
    </source>
</evidence>
<feature type="DNA-binding region" description="H-T-H motif" evidence="2">
    <location>
        <begin position="43"/>
        <end position="62"/>
    </location>
</feature>
<dbReference type="Gene3D" id="1.10.357.10">
    <property type="entry name" value="Tetracycline Repressor, domain 2"/>
    <property type="match status" value="1"/>
</dbReference>
<evidence type="ECO:0000313" key="5">
    <source>
        <dbReference type="Proteomes" id="UP001310248"/>
    </source>
</evidence>
<dbReference type="PROSITE" id="PS50977">
    <property type="entry name" value="HTH_TETR_2"/>
    <property type="match status" value="1"/>
</dbReference>
<accession>A0ABU7GAE5</accession>
<evidence type="ECO:0000256" key="1">
    <source>
        <dbReference type="ARBA" id="ARBA00023125"/>
    </source>
</evidence>
<dbReference type="EMBL" id="JAYDYW010000019">
    <property type="protein sequence ID" value="MEE1676283.1"/>
    <property type="molecule type" value="Genomic_DNA"/>
</dbReference>
<evidence type="ECO:0000259" key="3">
    <source>
        <dbReference type="PROSITE" id="PS50977"/>
    </source>
</evidence>
<dbReference type="SUPFAM" id="SSF46689">
    <property type="entry name" value="Homeodomain-like"/>
    <property type="match status" value="1"/>
</dbReference>
<evidence type="ECO:0000313" key="4">
    <source>
        <dbReference type="EMBL" id="MEE1676283.1"/>
    </source>
</evidence>
<comment type="caution">
    <text evidence="4">The sequence shown here is derived from an EMBL/GenBank/DDBJ whole genome shotgun (WGS) entry which is preliminary data.</text>
</comment>
<gene>
    <name evidence="4" type="ORF">SNR37_001615</name>
</gene>
<dbReference type="InterPro" id="IPR001647">
    <property type="entry name" value="HTH_TetR"/>
</dbReference>
<dbReference type="InterPro" id="IPR009057">
    <property type="entry name" value="Homeodomain-like_sf"/>
</dbReference>
<dbReference type="PRINTS" id="PR00455">
    <property type="entry name" value="HTHTETR"/>
</dbReference>
<keyword evidence="5" id="KW-1185">Reference proteome</keyword>
<dbReference type="RefSeq" id="WP_163133726.1">
    <property type="nucleotide sequence ID" value="NZ_JAYDYW010000019.1"/>
</dbReference>
<dbReference type="PANTHER" id="PTHR30055:SF178">
    <property type="entry name" value="POSSIBLE TRANSCRIPTIONAL REGULATORY PROTEIN"/>
    <property type="match status" value="1"/>
</dbReference>
<dbReference type="InterPro" id="IPR050109">
    <property type="entry name" value="HTH-type_TetR-like_transc_reg"/>
</dbReference>
<feature type="domain" description="HTH tetR-type" evidence="3">
    <location>
        <begin position="20"/>
        <end position="80"/>
    </location>
</feature>
<keyword evidence="1 2" id="KW-0238">DNA-binding</keyword>
<sequence>MNIIVNTAIKKRAISPEQKQLRRQQILGAAKQALGEHGYEQVVLSQLAEQLELSKPALYRYFANKESLFMALYLEEAKQLLLGLERLSHQQLKPRVLAETIAAQPTFCYLSAILHTVLEKQENIEQAINFKRQLKAMAEQLAKLFLHWSPQLNQQQALSKVMFLYQAVIGCWHTSHPSSTMQQVMKNDEFAILRLDFVDSLSLLLVKLLAD</sequence>
<dbReference type="InterPro" id="IPR041483">
    <property type="entry name" value="TetR_C_34"/>
</dbReference>
<proteinExistence type="predicted"/>
<protein>
    <submittedName>
        <fullName evidence="4">TetR/AcrR family transcriptional regulator</fullName>
    </submittedName>
</protein>
<dbReference type="Proteomes" id="UP001310248">
    <property type="component" value="Unassembled WGS sequence"/>
</dbReference>
<reference evidence="5" key="1">
    <citation type="submission" date="2023-07" db="EMBL/GenBank/DDBJ databases">
        <title>Draft genome sequence of Agarivorans aestuarii strain ZMCS4, a CAZymes producing bacteria isolated from the marine brown algae Clodostephus spongiosus.</title>
        <authorList>
            <person name="Lorente B."/>
            <person name="Cabral C."/>
            <person name="Frias J."/>
            <person name="Faria J."/>
            <person name="Toubarro D."/>
        </authorList>
    </citation>
    <scope>NUCLEOTIDE SEQUENCE [LARGE SCALE GENOMIC DNA]</scope>
    <source>
        <strain evidence="5">ZMCS4</strain>
    </source>
</reference>
<reference evidence="4 5" key="2">
    <citation type="submission" date="2023-12" db="EMBL/GenBank/DDBJ databases">
        <authorList>
            <consortium name="Cladostephus spongiosus"/>
            <person name="Lorente B."/>
            <person name="Cabral C."/>
            <person name="Frias J."/>
            <person name="Faria J."/>
            <person name="Toubarro D."/>
        </authorList>
    </citation>
    <scope>NUCLEOTIDE SEQUENCE [LARGE SCALE GENOMIC DNA]</scope>
    <source>
        <strain evidence="4 5">ZMCS4</strain>
    </source>
</reference>
<organism evidence="4 5">
    <name type="scientific">Agarivorans aestuarii</name>
    <dbReference type="NCBI Taxonomy" id="1563703"/>
    <lineage>
        <taxon>Bacteria</taxon>
        <taxon>Pseudomonadati</taxon>
        <taxon>Pseudomonadota</taxon>
        <taxon>Gammaproteobacteria</taxon>
        <taxon>Alteromonadales</taxon>
        <taxon>Alteromonadaceae</taxon>
        <taxon>Agarivorans</taxon>
    </lineage>
</organism>